<proteinExistence type="predicted"/>
<evidence type="ECO:0000313" key="2">
    <source>
        <dbReference type="EMBL" id="RED45024.1"/>
    </source>
</evidence>
<dbReference type="Proteomes" id="UP000256845">
    <property type="component" value="Unassembled WGS sequence"/>
</dbReference>
<keyword evidence="3" id="KW-1185">Reference proteome</keyword>
<protein>
    <submittedName>
        <fullName evidence="2">Calcineurin-like phosphoesterase family protein</fullName>
    </submittedName>
</protein>
<dbReference type="PANTHER" id="PTHR37844:SF2">
    <property type="entry name" value="SER_THR PROTEIN PHOSPHATASE SUPERFAMILY (AFU_ORTHOLOGUE AFUA_1G14840)"/>
    <property type="match status" value="1"/>
</dbReference>
<dbReference type="SUPFAM" id="SSF56300">
    <property type="entry name" value="Metallo-dependent phosphatases"/>
    <property type="match status" value="1"/>
</dbReference>
<organism evidence="2 3">
    <name type="scientific">Aestuariispira insulae</name>
    <dbReference type="NCBI Taxonomy" id="1461337"/>
    <lineage>
        <taxon>Bacteria</taxon>
        <taxon>Pseudomonadati</taxon>
        <taxon>Pseudomonadota</taxon>
        <taxon>Alphaproteobacteria</taxon>
        <taxon>Rhodospirillales</taxon>
        <taxon>Kiloniellaceae</taxon>
        <taxon>Aestuariispira</taxon>
    </lineage>
</organism>
<comment type="caution">
    <text evidence="2">The sequence shown here is derived from an EMBL/GenBank/DDBJ whole genome shotgun (WGS) entry which is preliminary data.</text>
</comment>
<dbReference type="InterPro" id="IPR004843">
    <property type="entry name" value="Calcineurin-like_PHP"/>
</dbReference>
<dbReference type="GO" id="GO:0016787">
    <property type="term" value="F:hydrolase activity"/>
    <property type="evidence" value="ECO:0007669"/>
    <property type="project" value="InterPro"/>
</dbReference>
<dbReference type="InterPro" id="IPR029052">
    <property type="entry name" value="Metallo-depent_PP-like"/>
</dbReference>
<evidence type="ECO:0000313" key="3">
    <source>
        <dbReference type="Proteomes" id="UP000256845"/>
    </source>
</evidence>
<feature type="domain" description="Calcineurin-like phosphoesterase" evidence="1">
    <location>
        <begin position="1"/>
        <end position="213"/>
    </location>
</feature>
<gene>
    <name evidence="2" type="ORF">DFP90_11215</name>
</gene>
<reference evidence="2 3" key="1">
    <citation type="submission" date="2018-07" db="EMBL/GenBank/DDBJ databases">
        <title>Genomic Encyclopedia of Type Strains, Phase III (KMG-III): the genomes of soil and plant-associated and newly described type strains.</title>
        <authorList>
            <person name="Whitman W."/>
        </authorList>
    </citation>
    <scope>NUCLEOTIDE SEQUENCE [LARGE SCALE GENOMIC DNA]</scope>
    <source>
        <strain evidence="2 3">CECT 8488</strain>
    </source>
</reference>
<evidence type="ECO:0000259" key="1">
    <source>
        <dbReference type="Pfam" id="PF00149"/>
    </source>
</evidence>
<dbReference type="AlphaFoldDB" id="A0A3D9H6B2"/>
<dbReference type="RefSeq" id="WP_115938516.1">
    <property type="nucleotide sequence ID" value="NZ_QRDW01000012.1"/>
</dbReference>
<dbReference type="OrthoDB" id="356681at2"/>
<accession>A0A3D9H6B2</accession>
<dbReference type="EMBL" id="QRDW01000012">
    <property type="protein sequence ID" value="RED45024.1"/>
    <property type="molecule type" value="Genomic_DNA"/>
</dbReference>
<sequence length="251" mass="27896">MKIAVMSDLHIEFEPYRPDLPSDIDVVILAGDIALGTDGMEWAKENLTNHQVIYVAGNHEFYRHDLHPTLEALKAASNDHVHFLENEQIEIDGVRFLGCTYWTDCASNGTPEISAGNVAGALNDFHGAIMNGERKFTIGDALDLHRQSRTWLEAELAKDYPGKTVVVTHHAPVIHAGAPMFHGGPISPGFENAHEDLVAKSGARLWCFGHTHYDYDRIVGNDCRVVSSQRCYPKERARMGLPAFEPKIVEV</sequence>
<dbReference type="PANTHER" id="PTHR37844">
    <property type="entry name" value="SER/THR PROTEIN PHOSPHATASE SUPERFAMILY (AFU_ORTHOLOGUE AFUA_1G14840)"/>
    <property type="match status" value="1"/>
</dbReference>
<dbReference type="Gene3D" id="3.60.21.10">
    <property type="match status" value="2"/>
</dbReference>
<dbReference type="Pfam" id="PF00149">
    <property type="entry name" value="Metallophos"/>
    <property type="match status" value="1"/>
</dbReference>
<name>A0A3D9H6B2_9PROT</name>